<dbReference type="InterPro" id="IPR038706">
    <property type="entry name" value="Type_VI_SciN-like_sf"/>
</dbReference>
<comment type="caution">
    <text evidence="1">The sequence shown here is derived from an EMBL/GenBank/DDBJ whole genome shotgun (WGS) entry which is preliminary data.</text>
</comment>
<dbReference type="EMBL" id="AONB01000009">
    <property type="protein sequence ID" value="EXJ10938.1"/>
    <property type="molecule type" value="Genomic_DNA"/>
</dbReference>
<name>W9UUM6_9GAMM</name>
<dbReference type="InterPro" id="IPR017734">
    <property type="entry name" value="T6SS_SciN"/>
</dbReference>
<dbReference type="Gene3D" id="2.60.40.4150">
    <property type="entry name" value="Type VI secretion system, lipoprotein SciN"/>
    <property type="match status" value="1"/>
</dbReference>
<dbReference type="OrthoDB" id="5471061at2"/>
<dbReference type="NCBIfam" id="TIGR03352">
    <property type="entry name" value="VI_chp_3"/>
    <property type="match status" value="1"/>
</dbReference>
<dbReference type="PANTHER" id="PTHR37625:SF4">
    <property type="entry name" value="OUTER MEMBRANE LIPOPROTEIN"/>
    <property type="match status" value="1"/>
</dbReference>
<dbReference type="RefSeq" id="WP_036510733.1">
    <property type="nucleotide sequence ID" value="NZ_AONB01000009.1"/>
</dbReference>
<evidence type="ECO:0000313" key="1">
    <source>
        <dbReference type="EMBL" id="EXJ10938.1"/>
    </source>
</evidence>
<sequence length="176" mass="20021">MSSSLKESALKTKHFLIGFVMVMTLLGCSPMEVLRVVSSQEGKFFVDIELIASDGLNPNDAGLFFPVEVQVFLMTNDREFKRADYFEFHHANMRSTADLEKSVVLRPGEIMPVHFEINEVIRYVGVVAAFQDIDRAVWRDVIQIGDNRGFLAKYLSFNNRVQLRVHLDGTVVSFET</sequence>
<reference evidence="2" key="1">
    <citation type="submission" date="2012-11" db="EMBL/GenBank/DDBJ databases">
        <authorList>
            <person name="Singh A."/>
            <person name="Pinnaka A.K."/>
            <person name="Vaidya B."/>
        </authorList>
    </citation>
    <scope>NUCLEOTIDE SEQUENCE [LARGE SCALE GENOMIC DNA]</scope>
    <source>
        <strain evidence="2">AK23</strain>
    </source>
</reference>
<reference evidence="1 2" key="2">
    <citation type="journal article" date="2015" name="Syst. Appl. Microbiol.">
        <title>Nitrincola nitratireducens sp. nov. isolated from a haloalkaline crater lake.</title>
        <authorList>
            <person name="Singh A."/>
            <person name="Vaidya B."/>
            <person name="Tanuku N.R."/>
            <person name="Pinnaka A.K."/>
        </authorList>
    </citation>
    <scope>NUCLEOTIDE SEQUENCE [LARGE SCALE GENOMIC DNA]</scope>
    <source>
        <strain evidence="1 2">AK23</strain>
    </source>
</reference>
<dbReference type="AlphaFoldDB" id="W9UUM6"/>
<protein>
    <recommendedName>
        <fullName evidence="3">Type VI secretion lipoprotein, family</fullName>
    </recommendedName>
</protein>
<dbReference type="Proteomes" id="UP000019464">
    <property type="component" value="Unassembled WGS sequence"/>
</dbReference>
<accession>W9UUM6</accession>
<evidence type="ECO:0000313" key="2">
    <source>
        <dbReference type="Proteomes" id="UP000019464"/>
    </source>
</evidence>
<dbReference type="PROSITE" id="PS51257">
    <property type="entry name" value="PROKAR_LIPOPROTEIN"/>
    <property type="match status" value="1"/>
</dbReference>
<evidence type="ECO:0008006" key="3">
    <source>
        <dbReference type="Google" id="ProtNLM"/>
    </source>
</evidence>
<dbReference type="Pfam" id="PF12790">
    <property type="entry name" value="T6SS-SciN"/>
    <property type="match status" value="1"/>
</dbReference>
<organism evidence="1 2">
    <name type="scientific">Nitrincola nitratireducens</name>
    <dbReference type="NCBI Taxonomy" id="1229521"/>
    <lineage>
        <taxon>Bacteria</taxon>
        <taxon>Pseudomonadati</taxon>
        <taxon>Pseudomonadota</taxon>
        <taxon>Gammaproteobacteria</taxon>
        <taxon>Oceanospirillales</taxon>
        <taxon>Oceanospirillaceae</taxon>
        <taxon>Nitrincola</taxon>
    </lineage>
</organism>
<dbReference type="PANTHER" id="PTHR37625">
    <property type="entry name" value="OUTER MEMBRANE LIPOPROTEIN-RELATED"/>
    <property type="match status" value="1"/>
</dbReference>
<proteinExistence type="predicted"/>
<dbReference type="STRING" id="1229521.D791_02036"/>
<keyword evidence="2" id="KW-1185">Reference proteome</keyword>
<gene>
    <name evidence="1" type="ORF">D791_02036</name>
</gene>